<keyword evidence="3" id="KW-0238">DNA-binding</keyword>
<evidence type="ECO:0000313" key="7">
    <source>
        <dbReference type="EMBL" id="PHT62281.1"/>
    </source>
</evidence>
<protein>
    <recommendedName>
        <fullName evidence="6">MADS-box domain-containing protein</fullName>
    </recommendedName>
</protein>
<evidence type="ECO:0000256" key="1">
    <source>
        <dbReference type="ARBA" id="ARBA00004123"/>
    </source>
</evidence>
<reference evidence="7 8" key="1">
    <citation type="journal article" date="2014" name="Nat. Genet.">
        <title>Genome sequence of the hot pepper provides insights into the evolution of pungency in Capsicum species.</title>
        <authorList>
            <person name="Kim S."/>
            <person name="Park M."/>
            <person name="Yeom S.I."/>
            <person name="Kim Y.M."/>
            <person name="Lee J.M."/>
            <person name="Lee H.A."/>
            <person name="Seo E."/>
            <person name="Choi J."/>
            <person name="Cheong K."/>
            <person name="Kim K.T."/>
            <person name="Jung K."/>
            <person name="Lee G.W."/>
            <person name="Oh S.K."/>
            <person name="Bae C."/>
            <person name="Kim S.B."/>
            <person name="Lee H.Y."/>
            <person name="Kim S.Y."/>
            <person name="Kim M.S."/>
            <person name="Kang B.C."/>
            <person name="Jo Y.D."/>
            <person name="Yang H.B."/>
            <person name="Jeong H.J."/>
            <person name="Kang W.H."/>
            <person name="Kwon J.K."/>
            <person name="Shin C."/>
            <person name="Lim J.Y."/>
            <person name="Park J.H."/>
            <person name="Huh J.H."/>
            <person name="Kim J.S."/>
            <person name="Kim B.D."/>
            <person name="Cohen O."/>
            <person name="Paran I."/>
            <person name="Suh M.C."/>
            <person name="Lee S.B."/>
            <person name="Kim Y.K."/>
            <person name="Shin Y."/>
            <person name="Noh S.J."/>
            <person name="Park J."/>
            <person name="Seo Y.S."/>
            <person name="Kwon S.Y."/>
            <person name="Kim H.A."/>
            <person name="Park J.M."/>
            <person name="Kim H.J."/>
            <person name="Choi S.B."/>
            <person name="Bosland P.W."/>
            <person name="Reeves G."/>
            <person name="Jo S.H."/>
            <person name="Lee B.W."/>
            <person name="Cho H.T."/>
            <person name="Choi H.S."/>
            <person name="Lee M.S."/>
            <person name="Yu Y."/>
            <person name="Do Choi Y."/>
            <person name="Park B.S."/>
            <person name="van Deynze A."/>
            <person name="Ashrafi H."/>
            <person name="Hill T."/>
            <person name="Kim W.T."/>
            <person name="Pai H.S."/>
            <person name="Ahn H.K."/>
            <person name="Yeam I."/>
            <person name="Giovannoni J.J."/>
            <person name="Rose J.K."/>
            <person name="Sorensen I."/>
            <person name="Lee S.J."/>
            <person name="Kim R.W."/>
            <person name="Choi I.Y."/>
            <person name="Choi B.S."/>
            <person name="Lim J.S."/>
            <person name="Lee Y.H."/>
            <person name="Choi D."/>
        </authorList>
    </citation>
    <scope>NUCLEOTIDE SEQUENCE [LARGE SCALE GENOMIC DNA]</scope>
    <source>
        <strain evidence="8">cv. CM334</strain>
    </source>
</reference>
<dbReference type="SUPFAM" id="SSF55455">
    <property type="entry name" value="SRF-like"/>
    <property type="match status" value="1"/>
</dbReference>
<evidence type="ECO:0000256" key="2">
    <source>
        <dbReference type="ARBA" id="ARBA00023015"/>
    </source>
</evidence>
<dbReference type="GO" id="GO:0046983">
    <property type="term" value="F:protein dimerization activity"/>
    <property type="evidence" value="ECO:0007669"/>
    <property type="project" value="InterPro"/>
</dbReference>
<keyword evidence="4" id="KW-0804">Transcription</keyword>
<feature type="domain" description="MADS-box" evidence="6">
    <location>
        <begin position="1"/>
        <end position="42"/>
    </location>
</feature>
<dbReference type="GO" id="GO:0005634">
    <property type="term" value="C:nucleus"/>
    <property type="evidence" value="ECO:0007669"/>
    <property type="project" value="UniProtKB-SubCell"/>
</dbReference>
<dbReference type="Proteomes" id="UP000222542">
    <property type="component" value="Unassembled WGS sequence"/>
</dbReference>
<dbReference type="AlphaFoldDB" id="A0A2G2XY71"/>
<name>A0A2G2XY71_CAPAN</name>
<dbReference type="EMBL" id="AYRZ02000087">
    <property type="protein sequence ID" value="PHT62281.1"/>
    <property type="molecule type" value="Genomic_DNA"/>
</dbReference>
<dbReference type="PROSITE" id="PS50066">
    <property type="entry name" value="MADS_BOX_2"/>
    <property type="match status" value="1"/>
</dbReference>
<accession>A0A2G2XY71</accession>
<sequence>MFSKKQKVLCKQTTNLSVLCGIKFTILIFSITGEPFIFGKSDAESVVDRFLQAKKATECSSSCRTTVEKICEHKRHARMDQKKKVTIDDKGKERQLKRTLSVLHGKKIEGTDSERLEEQLSQQIENFERDLIKEINKLKSKISVKDTESALKRISSTTPSNWREKGKKRWFRLAKARERKGRDLDQVKCIKGEDGRVLVEDGHIKKRWQSYFHKLLNDEGDRVVVFRELEHSEECRDFSYCRRFKVEEIREAVNCSQDVKG</sequence>
<proteinExistence type="predicted"/>
<dbReference type="GO" id="GO:0006357">
    <property type="term" value="P:regulation of transcription by RNA polymerase II"/>
    <property type="evidence" value="ECO:0000318"/>
    <property type="project" value="GO_Central"/>
</dbReference>
<evidence type="ECO:0000256" key="4">
    <source>
        <dbReference type="ARBA" id="ARBA00023163"/>
    </source>
</evidence>
<comment type="subcellular location">
    <subcellularLocation>
        <location evidence="1">Nucleus</location>
    </subcellularLocation>
</comment>
<evidence type="ECO:0000256" key="3">
    <source>
        <dbReference type="ARBA" id="ARBA00023125"/>
    </source>
</evidence>
<comment type="caution">
    <text evidence="7">The sequence shown here is derived from an EMBL/GenBank/DDBJ whole genome shotgun (WGS) entry which is preliminary data.</text>
</comment>
<dbReference type="InterPro" id="IPR036879">
    <property type="entry name" value="TF_MADSbox_sf"/>
</dbReference>
<evidence type="ECO:0000313" key="8">
    <source>
        <dbReference type="Proteomes" id="UP000222542"/>
    </source>
</evidence>
<reference evidence="7 8" key="2">
    <citation type="journal article" date="2017" name="Genome Biol.">
        <title>New reference genome sequences of hot pepper reveal the massive evolution of plant disease-resistance genes by retroduplication.</title>
        <authorList>
            <person name="Kim S."/>
            <person name="Park J."/>
            <person name="Yeom S.I."/>
            <person name="Kim Y.M."/>
            <person name="Seo E."/>
            <person name="Kim K.T."/>
            <person name="Kim M.S."/>
            <person name="Lee J.M."/>
            <person name="Cheong K."/>
            <person name="Shin H.S."/>
            <person name="Kim S.B."/>
            <person name="Han K."/>
            <person name="Lee J."/>
            <person name="Park M."/>
            <person name="Lee H.A."/>
            <person name="Lee H.Y."/>
            <person name="Lee Y."/>
            <person name="Oh S."/>
            <person name="Lee J.H."/>
            <person name="Choi E."/>
            <person name="Choi E."/>
            <person name="Lee S.E."/>
            <person name="Jeon J."/>
            <person name="Kim H."/>
            <person name="Choi G."/>
            <person name="Song H."/>
            <person name="Lee J."/>
            <person name="Lee S.C."/>
            <person name="Kwon J.K."/>
            <person name="Lee H.Y."/>
            <person name="Koo N."/>
            <person name="Hong Y."/>
            <person name="Kim R.W."/>
            <person name="Kang W.H."/>
            <person name="Huh J.H."/>
            <person name="Kang B.C."/>
            <person name="Yang T.J."/>
            <person name="Lee Y.H."/>
            <person name="Bennetzen J.L."/>
            <person name="Choi D."/>
        </authorList>
    </citation>
    <scope>NUCLEOTIDE SEQUENCE [LARGE SCALE GENOMIC DNA]</scope>
    <source>
        <strain evidence="8">cv. CM334</strain>
    </source>
</reference>
<evidence type="ECO:0000256" key="5">
    <source>
        <dbReference type="ARBA" id="ARBA00023242"/>
    </source>
</evidence>
<dbReference type="Gene3D" id="3.40.1810.10">
    <property type="entry name" value="Transcription factor, MADS-box"/>
    <property type="match status" value="1"/>
</dbReference>
<keyword evidence="8" id="KW-1185">Reference proteome</keyword>
<dbReference type="Gramene" id="PHT62281">
    <property type="protein sequence ID" value="PHT62281"/>
    <property type="gene ID" value="T459_33855"/>
</dbReference>
<organism evidence="7 8">
    <name type="scientific">Capsicum annuum</name>
    <name type="common">Capsicum pepper</name>
    <dbReference type="NCBI Taxonomy" id="4072"/>
    <lineage>
        <taxon>Eukaryota</taxon>
        <taxon>Viridiplantae</taxon>
        <taxon>Streptophyta</taxon>
        <taxon>Embryophyta</taxon>
        <taxon>Tracheophyta</taxon>
        <taxon>Spermatophyta</taxon>
        <taxon>Magnoliopsida</taxon>
        <taxon>eudicotyledons</taxon>
        <taxon>Gunneridae</taxon>
        <taxon>Pentapetalae</taxon>
        <taxon>asterids</taxon>
        <taxon>lamiids</taxon>
        <taxon>Solanales</taxon>
        <taxon>Solanaceae</taxon>
        <taxon>Solanoideae</taxon>
        <taxon>Capsiceae</taxon>
        <taxon>Capsicum</taxon>
    </lineage>
</organism>
<evidence type="ECO:0000259" key="6">
    <source>
        <dbReference type="PROSITE" id="PS50066"/>
    </source>
</evidence>
<dbReference type="InterPro" id="IPR002100">
    <property type="entry name" value="TF_MADSbox"/>
</dbReference>
<dbReference type="GO" id="GO:0000978">
    <property type="term" value="F:RNA polymerase II cis-regulatory region sequence-specific DNA binding"/>
    <property type="evidence" value="ECO:0000318"/>
    <property type="project" value="GO_Central"/>
</dbReference>
<dbReference type="GO" id="GO:0000981">
    <property type="term" value="F:DNA-binding transcription factor activity, RNA polymerase II-specific"/>
    <property type="evidence" value="ECO:0000318"/>
    <property type="project" value="GO_Central"/>
</dbReference>
<keyword evidence="5" id="KW-0539">Nucleus</keyword>
<keyword evidence="2" id="KW-0805">Transcription regulation</keyword>
<gene>
    <name evidence="7" type="ORF">T459_33855</name>
</gene>